<proteinExistence type="predicted"/>
<dbReference type="AlphaFoldDB" id="A0AAP2Z3U8"/>
<protein>
    <submittedName>
        <fullName evidence="1">Uncharacterized protein</fullName>
    </submittedName>
</protein>
<dbReference type="RefSeq" id="WP_338006182.1">
    <property type="nucleotide sequence ID" value="NZ_JAOPKA010000027.1"/>
</dbReference>
<reference evidence="1" key="1">
    <citation type="submission" date="2022-09" db="EMBL/GenBank/DDBJ databases">
        <title>Enrichment on poylsaccharides allowed isolation of novel metabolic and taxonomic groups of Haloarchaea.</title>
        <authorList>
            <person name="Sorokin D.Y."/>
            <person name="Elcheninov A.G."/>
            <person name="Khizhniak T.V."/>
            <person name="Kolganova T.V."/>
            <person name="Kublanov I.V."/>
        </authorList>
    </citation>
    <scope>NUCLEOTIDE SEQUENCE</scope>
    <source>
        <strain evidence="1">AArc-xg1-1</strain>
    </source>
</reference>
<accession>A0AAP2Z3U8</accession>
<comment type="caution">
    <text evidence="1">The sequence shown here is derived from an EMBL/GenBank/DDBJ whole genome shotgun (WGS) entry which is preliminary data.</text>
</comment>
<dbReference type="Proteomes" id="UP001321018">
    <property type="component" value="Unassembled WGS sequence"/>
</dbReference>
<name>A0AAP2Z3U8_9EURY</name>
<gene>
    <name evidence="1" type="ORF">OB960_23670</name>
</gene>
<organism evidence="1 2">
    <name type="scientific">Natronoglomus mannanivorans</name>
    <dbReference type="NCBI Taxonomy" id="2979990"/>
    <lineage>
        <taxon>Archaea</taxon>
        <taxon>Methanobacteriati</taxon>
        <taxon>Methanobacteriota</taxon>
        <taxon>Stenosarchaea group</taxon>
        <taxon>Halobacteria</taxon>
        <taxon>Halobacteriales</taxon>
        <taxon>Natrialbaceae</taxon>
        <taxon>Natronoglomus</taxon>
    </lineage>
</organism>
<evidence type="ECO:0000313" key="2">
    <source>
        <dbReference type="Proteomes" id="UP001321018"/>
    </source>
</evidence>
<evidence type="ECO:0000313" key="1">
    <source>
        <dbReference type="EMBL" id="MCU4744375.1"/>
    </source>
</evidence>
<dbReference type="EMBL" id="JAOPKA010000027">
    <property type="protein sequence ID" value="MCU4744375.1"/>
    <property type="molecule type" value="Genomic_DNA"/>
</dbReference>
<sequence>MSDNLEDDDSIPVDEHPLMRDAHKNLAIAETDARASAHYGSNTLVISVPPEDLADMTVMYALVSREEFMHGEWDEALLNTAAYLKQAAADQLLATLDSATEHMRASDVRSMLWSLQVAGEIDRVVHPFVEAVDRFHIISTVGDDPEYYESVKRNYEAVVGKDDGVDITRRLHREIEEQRALARGELHVPEGGTVVQGANDRERTEYINPLYYHALTEIAKTDWSVSTEISERRLPSYTRDGLLLAEAAARAVLDVPYPIEPLDDLEVLQLFDPERVDLDTKSIAWLEREVAVDDEAYESYLGRYDSKIDRSVSPARTWLSDLFVRVMQALETLMEEERVTVPSGDELRRELVEAVFDVNVETTATMRDFPTPLVEIPQQAQAGIPDQNLSGVEDEPLPKLLVEAFEEHGAFATVLYRPHGERGRGSTRYQFNYNTIGWELDRDRYSLSPDVETYRELWERYFFADTLVNEVLARRDEYREYLVEWLGNQYDTAQALQTVLDGDEPAEVDHDQGFNLLRSEALDAMGATEFDPSVVTDEYTTGALADTVQRTGGSYCTPDEYEFTSVQCPFCVIQPGTCDEGGCTYRDVIGTLNDTLADYVSLILDVERANLRKRTR</sequence>